<sequence length="64" mass="7448">MEFTVKTSKNEISISKETMRTLISLLDKVECTCIWSKQDNQYIKVQDVPTELVDELILKMRLAV</sequence>
<protein>
    <submittedName>
        <fullName evidence="1">Uncharacterized protein</fullName>
    </submittedName>
</protein>
<dbReference type="EMBL" id="OR769222">
    <property type="protein sequence ID" value="WQJ53098.1"/>
    <property type="molecule type" value="Genomic_DNA"/>
</dbReference>
<evidence type="ECO:0000313" key="2">
    <source>
        <dbReference type="Proteomes" id="UP001349343"/>
    </source>
</evidence>
<keyword evidence="2" id="KW-1185">Reference proteome</keyword>
<dbReference type="Proteomes" id="UP001349343">
    <property type="component" value="Segment"/>
</dbReference>
<proteinExistence type="predicted"/>
<organism evidence="1 2">
    <name type="scientific">phage Lak_Megaphage_RVC_JS4_GC31</name>
    <dbReference type="NCBI Taxonomy" id="3109228"/>
    <lineage>
        <taxon>Viruses</taxon>
        <taxon>Duplodnaviria</taxon>
        <taxon>Heunggongvirae</taxon>
        <taxon>Uroviricota</taxon>
        <taxon>Caudoviricetes</taxon>
        <taxon>Caudoviricetes code 15 clade</taxon>
    </lineage>
</organism>
<evidence type="ECO:0000313" key="1">
    <source>
        <dbReference type="EMBL" id="WQJ53098.1"/>
    </source>
</evidence>
<accession>A0ABZ0Z510</accession>
<name>A0ABZ0Z510_9CAUD</name>
<reference evidence="1 2" key="1">
    <citation type="submission" date="2023-11" db="EMBL/GenBank/DDBJ databases">
        <authorList>
            <person name="Cook R."/>
            <person name="Crisci M."/>
            <person name="Pye H."/>
            <person name="Adriaenssens E."/>
            <person name="Santini J."/>
        </authorList>
    </citation>
    <scope>NUCLEOTIDE SEQUENCE [LARGE SCALE GENOMIC DNA]</scope>
    <source>
        <strain evidence="1">Lak_Megaphage_RVC_JS4_GC31</strain>
    </source>
</reference>